<keyword evidence="7 11" id="KW-1133">Transmembrane helix</keyword>
<evidence type="ECO:0000256" key="11">
    <source>
        <dbReference type="SAM" id="Phobius"/>
    </source>
</evidence>
<keyword evidence="9 11" id="KW-0472">Membrane</keyword>
<evidence type="ECO:0000313" key="12">
    <source>
        <dbReference type="EMBL" id="KAK3916301.1"/>
    </source>
</evidence>
<feature type="transmembrane region" description="Helical" evidence="11">
    <location>
        <begin position="21"/>
        <end position="39"/>
    </location>
</feature>
<keyword evidence="3" id="KW-0444">Lipid biosynthesis</keyword>
<feature type="transmembrane region" description="Helical" evidence="11">
    <location>
        <begin position="45"/>
        <end position="64"/>
    </location>
</feature>
<dbReference type="PANTHER" id="PTHR12317">
    <property type="entry name" value="DIACYLGLYCEROL O-ACYLTRANSFERASE"/>
    <property type="match status" value="1"/>
</dbReference>
<accession>A0AAE1H7R6</accession>
<reference evidence="12" key="2">
    <citation type="journal article" date="2023" name="BMC Genomics">
        <title>Pest status, molecular evolution, and epigenetic factors derived from the genome assembly of Frankliniella fusca, a thysanopteran phytovirus vector.</title>
        <authorList>
            <person name="Catto M.A."/>
            <person name="Labadie P.E."/>
            <person name="Jacobson A.L."/>
            <person name="Kennedy G.G."/>
            <person name="Srinivasan R."/>
            <person name="Hunt B.G."/>
        </authorList>
    </citation>
    <scope>NUCLEOTIDE SEQUENCE</scope>
    <source>
        <strain evidence="12">PL_HMW_Pooled</strain>
    </source>
</reference>
<dbReference type="SUPFAM" id="SSF69593">
    <property type="entry name" value="Glycerol-3-phosphate (1)-acyltransferase"/>
    <property type="match status" value="1"/>
</dbReference>
<reference evidence="12" key="1">
    <citation type="submission" date="2021-07" db="EMBL/GenBank/DDBJ databases">
        <authorList>
            <person name="Catto M.A."/>
            <person name="Jacobson A."/>
            <person name="Kennedy G."/>
            <person name="Labadie P."/>
            <person name="Hunt B.G."/>
            <person name="Srinivasan R."/>
        </authorList>
    </citation>
    <scope>NUCLEOTIDE SEQUENCE</scope>
    <source>
        <strain evidence="12">PL_HMW_Pooled</strain>
        <tissue evidence="12">Head</tissue>
    </source>
</reference>
<keyword evidence="5 11" id="KW-0812">Transmembrane</keyword>
<dbReference type="PANTHER" id="PTHR12317:SF79">
    <property type="entry name" value="ACYLTRANSFERASE"/>
    <property type="match status" value="1"/>
</dbReference>
<dbReference type="GO" id="GO:0019432">
    <property type="term" value="P:triglyceride biosynthetic process"/>
    <property type="evidence" value="ECO:0007669"/>
    <property type="project" value="TreeGrafter"/>
</dbReference>
<keyword evidence="4" id="KW-0808">Transferase</keyword>
<protein>
    <submittedName>
        <fullName evidence="12">2-acylglycerol O-acyltransferase 1</fullName>
    </submittedName>
</protein>
<feature type="transmembrane region" description="Helical" evidence="11">
    <location>
        <begin position="339"/>
        <end position="358"/>
    </location>
</feature>
<dbReference type="CDD" id="cd07987">
    <property type="entry name" value="LPLAT_MGAT-like"/>
    <property type="match status" value="2"/>
</dbReference>
<evidence type="ECO:0000256" key="3">
    <source>
        <dbReference type="ARBA" id="ARBA00022516"/>
    </source>
</evidence>
<keyword evidence="10" id="KW-0012">Acyltransferase</keyword>
<comment type="subcellular location">
    <subcellularLocation>
        <location evidence="1">Endoplasmic reticulum membrane</location>
        <topology evidence="1">Multi-pass membrane protein</topology>
    </subcellularLocation>
</comment>
<dbReference type="GO" id="GO:0004144">
    <property type="term" value="F:diacylglycerol O-acyltransferase activity"/>
    <property type="evidence" value="ECO:0007669"/>
    <property type="project" value="TreeGrafter"/>
</dbReference>
<evidence type="ECO:0000313" key="13">
    <source>
        <dbReference type="Proteomes" id="UP001219518"/>
    </source>
</evidence>
<evidence type="ECO:0000256" key="10">
    <source>
        <dbReference type="ARBA" id="ARBA00023315"/>
    </source>
</evidence>
<proteinExistence type="inferred from homology"/>
<keyword evidence="13" id="KW-1185">Reference proteome</keyword>
<organism evidence="12 13">
    <name type="scientific">Frankliniella fusca</name>
    <dbReference type="NCBI Taxonomy" id="407009"/>
    <lineage>
        <taxon>Eukaryota</taxon>
        <taxon>Metazoa</taxon>
        <taxon>Ecdysozoa</taxon>
        <taxon>Arthropoda</taxon>
        <taxon>Hexapoda</taxon>
        <taxon>Insecta</taxon>
        <taxon>Pterygota</taxon>
        <taxon>Neoptera</taxon>
        <taxon>Paraneoptera</taxon>
        <taxon>Thysanoptera</taxon>
        <taxon>Terebrantia</taxon>
        <taxon>Thripoidea</taxon>
        <taxon>Thripidae</taxon>
        <taxon>Frankliniella</taxon>
    </lineage>
</organism>
<evidence type="ECO:0000256" key="9">
    <source>
        <dbReference type="ARBA" id="ARBA00023136"/>
    </source>
</evidence>
<evidence type="ECO:0000256" key="1">
    <source>
        <dbReference type="ARBA" id="ARBA00004477"/>
    </source>
</evidence>
<dbReference type="Pfam" id="PF03982">
    <property type="entry name" value="DAGAT"/>
    <property type="match status" value="2"/>
</dbReference>
<evidence type="ECO:0000256" key="2">
    <source>
        <dbReference type="ARBA" id="ARBA00005420"/>
    </source>
</evidence>
<evidence type="ECO:0000256" key="8">
    <source>
        <dbReference type="ARBA" id="ARBA00023098"/>
    </source>
</evidence>
<keyword evidence="6" id="KW-0256">Endoplasmic reticulum</keyword>
<evidence type="ECO:0000256" key="7">
    <source>
        <dbReference type="ARBA" id="ARBA00022989"/>
    </source>
</evidence>
<sequence length="656" mass="74030">MEVLGVKWAPLNTPLQRRLQTLSVVVWFVTFVFGGFLAWAGLALVALYTRFWWLVLAYLAWMYIDRNTCETGGRRSGWVRSWAMWRAFCNYFPITMVKTAELDASRNYLLCCYPHGIISTGAFGAFGTEAAGVRDLFPGMEPVLVTLPQHFSSPFVRDLALCLGTVSSSLASIVHVLRHPFGGRMAVLMVGGAAESLLSRSNKYHIILRRRKGFCRIALQEGVPLVPVFAFGENKLYDQVDNPRGSRLYRLQEYLRGKIGLAPVIPIGRGFFQYSFGLAPRRLPVTVVVGAPITVERVAEPTEEQIVELNKKFEDALMAFLGVDWAPFNTPLHRRLETLAVAAWFAVLVFGPPCGYIFSIYTILYTRFWWLTIAYLVYIYYDDACLTGTRWCDWWRSVAWWRYFAAYFPHSLVNTAPPLDPKRNYLFGIYPHGVLSTGVFSAFCTNALGVDKVYPHHRMHLLSLHQHFFAPFSREVGISLGALSAAPEAINNALSTPGGGHIVGLVVGGAAEALLSRPDKYRILIKKRKGFCKMALRHGSPLVPVFSFGEHLVYEQVESEPNSRFFRFQEMLRKYIGMAPVIIRGRGMFQYTFGLLPYRKPVTVVVGEPIEVQAVTNPTSEQIEELHAKFCDALRALYDKHKAKYNGGVDIPLIFE</sequence>
<evidence type="ECO:0000256" key="5">
    <source>
        <dbReference type="ARBA" id="ARBA00022692"/>
    </source>
</evidence>
<dbReference type="EMBL" id="JAHWGI010000511">
    <property type="protein sequence ID" value="KAK3916301.1"/>
    <property type="molecule type" value="Genomic_DNA"/>
</dbReference>
<comment type="similarity">
    <text evidence="2">Belongs to the diacylglycerol acyltransferase family.</text>
</comment>
<dbReference type="Proteomes" id="UP001219518">
    <property type="component" value="Unassembled WGS sequence"/>
</dbReference>
<keyword evidence="8" id="KW-0443">Lipid metabolism</keyword>
<dbReference type="GO" id="GO:0005789">
    <property type="term" value="C:endoplasmic reticulum membrane"/>
    <property type="evidence" value="ECO:0007669"/>
    <property type="project" value="UniProtKB-SubCell"/>
</dbReference>
<evidence type="ECO:0000256" key="4">
    <source>
        <dbReference type="ARBA" id="ARBA00022679"/>
    </source>
</evidence>
<dbReference type="AlphaFoldDB" id="A0AAE1H7R6"/>
<gene>
    <name evidence="12" type="ORF">KUF71_025501</name>
</gene>
<evidence type="ECO:0000256" key="6">
    <source>
        <dbReference type="ARBA" id="ARBA00022824"/>
    </source>
</evidence>
<name>A0AAE1H7R6_9NEOP</name>
<dbReference type="InterPro" id="IPR007130">
    <property type="entry name" value="DAGAT"/>
</dbReference>
<comment type="caution">
    <text evidence="12">The sequence shown here is derived from an EMBL/GenBank/DDBJ whole genome shotgun (WGS) entry which is preliminary data.</text>
</comment>